<dbReference type="GO" id="GO:0015920">
    <property type="term" value="P:lipopolysaccharide transport"/>
    <property type="evidence" value="ECO:0007669"/>
    <property type="project" value="TreeGrafter"/>
</dbReference>
<evidence type="ECO:0000256" key="3">
    <source>
        <dbReference type="ARBA" id="ARBA00023139"/>
    </source>
</evidence>
<evidence type="ECO:0000256" key="7">
    <source>
        <dbReference type="SAM" id="SignalP"/>
    </source>
</evidence>
<dbReference type="GO" id="GO:0043165">
    <property type="term" value="P:Gram-negative-bacterium-type cell outer membrane assembly"/>
    <property type="evidence" value="ECO:0007669"/>
    <property type="project" value="UniProtKB-UniRule"/>
</dbReference>
<proteinExistence type="inferred from homology"/>
<keyword evidence="3 6" id="KW-0564">Palmitate</keyword>
<gene>
    <name evidence="6 8" type="primary">lptE</name>
    <name evidence="8" type="ORF">LHGZ1_0122</name>
</gene>
<dbReference type="PANTHER" id="PTHR38098">
    <property type="entry name" value="LPS-ASSEMBLY LIPOPROTEIN LPTE"/>
    <property type="match status" value="1"/>
</dbReference>
<dbReference type="InterPro" id="IPR007485">
    <property type="entry name" value="LPS_assembly_LptE"/>
</dbReference>
<feature type="signal peptide" evidence="7">
    <location>
        <begin position="1"/>
        <end position="25"/>
    </location>
</feature>
<comment type="function">
    <text evidence="6">Together with LptD, is involved in the assembly of lipopolysaccharide (LPS) at the surface of the outer membrane. Required for the proper assembly of LptD. Binds LPS and may serve as the LPS recognition site at the outer membrane.</text>
</comment>
<keyword evidence="5 6" id="KW-0449">Lipoprotein</keyword>
<accession>A0A248LFL0</accession>
<feature type="chain" id="PRO_5012331817" description="LPS-assembly lipoprotein LptE" evidence="7">
    <location>
        <begin position="26"/>
        <end position="181"/>
    </location>
</feature>
<dbReference type="Pfam" id="PF04390">
    <property type="entry name" value="LptE"/>
    <property type="match status" value="1"/>
</dbReference>
<dbReference type="Proteomes" id="UP000197424">
    <property type="component" value="Chromosome"/>
</dbReference>
<keyword evidence="1 6" id="KW-0732">Signal</keyword>
<dbReference type="PROSITE" id="PS51257">
    <property type="entry name" value="PROKAR_LIPOPROTEIN"/>
    <property type="match status" value="1"/>
</dbReference>
<dbReference type="HAMAP" id="MF_01186">
    <property type="entry name" value="LPS_assembly_LptE"/>
    <property type="match status" value="1"/>
</dbReference>
<name>A0A248LFL0_9NEIS</name>
<dbReference type="RefSeq" id="WP_088859832.1">
    <property type="nucleotide sequence ID" value="NZ_CP022115.1"/>
</dbReference>
<evidence type="ECO:0000313" key="8">
    <source>
        <dbReference type="EMBL" id="ASJ22953.1"/>
    </source>
</evidence>
<dbReference type="GO" id="GO:1990351">
    <property type="term" value="C:transporter complex"/>
    <property type="evidence" value="ECO:0007669"/>
    <property type="project" value="TreeGrafter"/>
</dbReference>
<dbReference type="Gene3D" id="3.30.160.150">
    <property type="entry name" value="Lipoprotein like domain"/>
    <property type="match status" value="1"/>
</dbReference>
<evidence type="ECO:0000256" key="1">
    <source>
        <dbReference type="ARBA" id="ARBA00022729"/>
    </source>
</evidence>
<organism evidence="8 9">
    <name type="scientific">Laribacter hongkongensis</name>
    <dbReference type="NCBI Taxonomy" id="168471"/>
    <lineage>
        <taxon>Bacteria</taxon>
        <taxon>Pseudomonadati</taxon>
        <taxon>Pseudomonadota</taxon>
        <taxon>Betaproteobacteria</taxon>
        <taxon>Neisseriales</taxon>
        <taxon>Aquaspirillaceae</taxon>
        <taxon>Laribacter</taxon>
    </lineage>
</organism>
<dbReference type="OrthoDB" id="5298094at2"/>
<comment type="subcellular location">
    <subcellularLocation>
        <location evidence="6">Cell outer membrane</location>
        <topology evidence="6">Lipid-anchor</topology>
    </subcellularLocation>
</comment>
<sequence>MTVVPRALWAALLALGLTACGFHLRGTPADTTLRPLPFQSVYVVPGAALVAQIDRQLKFQPNLARVSTPQAAQAVLRVTNEQQLKETATLNRAGQISEYRLIYRATVTVTQNGRQLGEPITVSASQNFPYSESSVLGKAEEELTVWKALREGAAQLLMYRLAALKPADDKTPPAAAPASAD</sequence>
<keyword evidence="2 6" id="KW-0472">Membrane</keyword>
<evidence type="ECO:0000256" key="5">
    <source>
        <dbReference type="ARBA" id="ARBA00023288"/>
    </source>
</evidence>
<comment type="subunit">
    <text evidence="6">Component of the lipopolysaccharide transport and assembly complex. Interacts with LptD.</text>
</comment>
<dbReference type="GO" id="GO:0009279">
    <property type="term" value="C:cell outer membrane"/>
    <property type="evidence" value="ECO:0007669"/>
    <property type="project" value="UniProtKB-SubCell"/>
</dbReference>
<dbReference type="AlphaFoldDB" id="A0A248LFL0"/>
<dbReference type="EMBL" id="CP022115">
    <property type="protein sequence ID" value="ASJ22953.1"/>
    <property type="molecule type" value="Genomic_DNA"/>
</dbReference>
<protein>
    <recommendedName>
        <fullName evidence="6">LPS-assembly lipoprotein LptE</fullName>
    </recommendedName>
</protein>
<evidence type="ECO:0000313" key="9">
    <source>
        <dbReference type="Proteomes" id="UP000197424"/>
    </source>
</evidence>
<evidence type="ECO:0000256" key="4">
    <source>
        <dbReference type="ARBA" id="ARBA00023237"/>
    </source>
</evidence>
<reference evidence="9" key="1">
    <citation type="submission" date="2017-06" db="EMBL/GenBank/DDBJ databases">
        <title>Whole genome sequence of Laribacter hongkongensis LHGZ1.</title>
        <authorList>
            <person name="Chen D."/>
            <person name="Wu H."/>
            <person name="Chen J."/>
        </authorList>
    </citation>
    <scope>NUCLEOTIDE SEQUENCE [LARGE SCALE GENOMIC DNA]</scope>
    <source>
        <strain evidence="9">LHGZ1</strain>
    </source>
</reference>
<comment type="similarity">
    <text evidence="6">Belongs to the LptE lipoprotein family.</text>
</comment>
<evidence type="ECO:0000256" key="2">
    <source>
        <dbReference type="ARBA" id="ARBA00023136"/>
    </source>
</evidence>
<evidence type="ECO:0000256" key="6">
    <source>
        <dbReference type="HAMAP-Rule" id="MF_01186"/>
    </source>
</evidence>
<dbReference type="PANTHER" id="PTHR38098:SF1">
    <property type="entry name" value="LPS-ASSEMBLY LIPOPROTEIN LPTE"/>
    <property type="match status" value="1"/>
</dbReference>
<dbReference type="GO" id="GO:0001530">
    <property type="term" value="F:lipopolysaccharide binding"/>
    <property type="evidence" value="ECO:0007669"/>
    <property type="project" value="TreeGrafter"/>
</dbReference>
<keyword evidence="4 6" id="KW-0998">Cell outer membrane</keyword>